<evidence type="ECO:0000256" key="4">
    <source>
        <dbReference type="ARBA" id="ARBA00022692"/>
    </source>
</evidence>
<feature type="transmembrane region" description="Helical" evidence="10">
    <location>
        <begin position="502"/>
        <end position="526"/>
    </location>
</feature>
<comment type="pathway">
    <text evidence="2">Protein modification; protein glycosylation.</text>
</comment>
<dbReference type="AlphaFoldDB" id="A0AAV9VCX6"/>
<feature type="transmembrane region" description="Helical" evidence="10">
    <location>
        <begin position="21"/>
        <end position="43"/>
    </location>
</feature>
<dbReference type="EMBL" id="JAVHNQ010000001">
    <property type="protein sequence ID" value="KAK6359825.1"/>
    <property type="molecule type" value="Genomic_DNA"/>
</dbReference>
<feature type="transmembrane region" description="Helical" evidence="10">
    <location>
        <begin position="202"/>
        <end position="229"/>
    </location>
</feature>
<comment type="subcellular location">
    <subcellularLocation>
        <location evidence="1 10">Endoplasmic reticulum membrane</location>
        <topology evidence="1 10">Multi-pass membrane protein</topology>
    </subcellularLocation>
</comment>
<reference evidence="12 13" key="1">
    <citation type="submission" date="2019-10" db="EMBL/GenBank/DDBJ databases">
        <authorList>
            <person name="Palmer J.M."/>
        </authorList>
    </citation>
    <scope>NUCLEOTIDE SEQUENCE [LARGE SCALE GENOMIC DNA]</scope>
    <source>
        <strain evidence="12 13">TWF696</strain>
    </source>
</reference>
<dbReference type="Proteomes" id="UP001375240">
    <property type="component" value="Unassembled WGS sequence"/>
</dbReference>
<evidence type="ECO:0000313" key="13">
    <source>
        <dbReference type="Proteomes" id="UP001375240"/>
    </source>
</evidence>
<evidence type="ECO:0000256" key="8">
    <source>
        <dbReference type="ARBA" id="ARBA00044793"/>
    </source>
</evidence>
<gene>
    <name evidence="12" type="primary">RFT1_2</name>
    <name evidence="12" type="ORF">TWF696_000961</name>
</gene>
<proteinExistence type="inferred from homology"/>
<keyword evidence="4 10" id="KW-0812">Transmembrane</keyword>
<feature type="region of interest" description="Disordered" evidence="11">
    <location>
        <begin position="91"/>
        <end position="112"/>
    </location>
</feature>
<accession>A0AAV9VCX6</accession>
<feature type="transmembrane region" description="Helical" evidence="10">
    <location>
        <begin position="477"/>
        <end position="496"/>
    </location>
</feature>
<evidence type="ECO:0000256" key="5">
    <source>
        <dbReference type="ARBA" id="ARBA00022824"/>
    </source>
</evidence>
<feature type="transmembrane region" description="Helical" evidence="10">
    <location>
        <begin position="241"/>
        <end position="261"/>
    </location>
</feature>
<evidence type="ECO:0000256" key="2">
    <source>
        <dbReference type="ARBA" id="ARBA00004922"/>
    </source>
</evidence>
<evidence type="ECO:0000313" key="12">
    <source>
        <dbReference type="EMBL" id="KAK6359825.1"/>
    </source>
</evidence>
<dbReference type="InterPro" id="IPR007594">
    <property type="entry name" value="RFT1"/>
</dbReference>
<evidence type="ECO:0000256" key="9">
    <source>
        <dbReference type="ARBA" id="ARBA00045912"/>
    </source>
</evidence>
<dbReference type="PANTHER" id="PTHR13117">
    <property type="entry name" value="ENDOPLASMIC RETICULUM MULTISPAN TRANSMEMBRANE PROTEIN-RELATED"/>
    <property type="match status" value="1"/>
</dbReference>
<organism evidence="12 13">
    <name type="scientific">Orbilia brochopaga</name>
    <dbReference type="NCBI Taxonomy" id="3140254"/>
    <lineage>
        <taxon>Eukaryota</taxon>
        <taxon>Fungi</taxon>
        <taxon>Dikarya</taxon>
        <taxon>Ascomycota</taxon>
        <taxon>Pezizomycotina</taxon>
        <taxon>Orbiliomycetes</taxon>
        <taxon>Orbiliales</taxon>
        <taxon>Orbiliaceae</taxon>
        <taxon>Orbilia</taxon>
    </lineage>
</organism>
<evidence type="ECO:0000256" key="11">
    <source>
        <dbReference type="SAM" id="MobiDB-lite"/>
    </source>
</evidence>
<feature type="transmembrane region" description="Helical" evidence="10">
    <location>
        <begin position="574"/>
        <end position="594"/>
    </location>
</feature>
<feature type="transmembrane region" description="Helical" evidence="10">
    <location>
        <begin position="445"/>
        <end position="465"/>
    </location>
</feature>
<evidence type="ECO:0000256" key="6">
    <source>
        <dbReference type="ARBA" id="ARBA00022989"/>
    </source>
</evidence>
<keyword evidence="7 10" id="KW-0472">Membrane</keyword>
<dbReference type="GO" id="GO:0006488">
    <property type="term" value="P:dolichol-linked oligosaccharide biosynthetic process"/>
    <property type="evidence" value="ECO:0007669"/>
    <property type="project" value="InterPro"/>
</dbReference>
<keyword evidence="5 10" id="KW-0256">Endoplasmic reticulum</keyword>
<dbReference type="Pfam" id="PF04506">
    <property type="entry name" value="Rft-1"/>
    <property type="match status" value="1"/>
</dbReference>
<dbReference type="PANTHER" id="PTHR13117:SF5">
    <property type="entry name" value="PROTEIN RFT1 HOMOLOG"/>
    <property type="match status" value="1"/>
</dbReference>
<feature type="transmembrane region" description="Helical" evidence="10">
    <location>
        <begin position="547"/>
        <end position="568"/>
    </location>
</feature>
<feature type="transmembrane region" description="Helical" evidence="10">
    <location>
        <begin position="131"/>
        <end position="152"/>
    </location>
</feature>
<evidence type="ECO:0000256" key="1">
    <source>
        <dbReference type="ARBA" id="ARBA00004477"/>
    </source>
</evidence>
<feature type="transmembrane region" description="Helical" evidence="10">
    <location>
        <begin position="405"/>
        <end position="425"/>
    </location>
</feature>
<feature type="transmembrane region" description="Helical" evidence="10">
    <location>
        <begin position="172"/>
        <end position="190"/>
    </location>
</feature>
<sequence>MPPKDDGDTPRPTSATSLLNASAAGAAFLVLVQVLSRLLTFVMNQLLIRYLSPAVLGQAAQLELYMMTILFFARESLRMALQRQAEATITDTAADQATKPDGNSPKAADGDKDKIVEGTVRGQAQTVVNSSYLAVPMGLAVVAGIYVLQSAYAALSGSSSGAPSDSDDQTASYFRLSMGIYAVASLFELLSEPGFAVAQQRLLYSLRAACESSAVIANCAVTLAVTVLAARYTGREGGLEVLPFAIGQVAFAGCLVVGYPWRLRAVAAAEGFSLVPKRIYSRTGQSYYFHAPTIALAGTMWFQSVVKHVLTQGDAILVAWFATTYDQGIYALAANYGSLIARLLFKPIEETSRNLLSKLLTTDTDTDDTTAKKDDKANEEEKVRKPPKGENITEALTILHLILRFYAILSTVIATLGPSLAPLALRKVAGARWADSPAAHTLSTYCYYIPLLAINGITEAFVQSVATTAQLRRQSGWMVVFSVVFAGASWGFVRFMQMGADGLVWANCVNMGMRIVWSVVFINGYFEGVSSGSSSGKVKLKVEWEKAMPGWLLMGVGVSAGAVARAVVSERGTLGDYVKGAGLAGVVGIVCLYSERRFFMDCYRLFKTARQR</sequence>
<protein>
    <recommendedName>
        <fullName evidence="8 10">Man(5)GlcNAc(2)-PP-dolichol translocation protein RFT1</fullName>
    </recommendedName>
</protein>
<keyword evidence="6 10" id="KW-1133">Transmembrane helix</keyword>
<feature type="transmembrane region" description="Helical" evidence="10">
    <location>
        <begin position="55"/>
        <end position="73"/>
    </location>
</feature>
<dbReference type="GO" id="GO:0005789">
    <property type="term" value="C:endoplasmic reticulum membrane"/>
    <property type="evidence" value="ECO:0007669"/>
    <property type="project" value="UniProtKB-SubCell"/>
</dbReference>
<evidence type="ECO:0000256" key="10">
    <source>
        <dbReference type="RuleBase" id="RU365067"/>
    </source>
</evidence>
<keyword evidence="10" id="KW-0813">Transport</keyword>
<comment type="caution">
    <text evidence="12">The sequence shown here is derived from an EMBL/GenBank/DDBJ whole genome shotgun (WGS) entry which is preliminary data.</text>
</comment>
<keyword evidence="13" id="KW-1185">Reference proteome</keyword>
<feature type="region of interest" description="Disordered" evidence="11">
    <location>
        <begin position="366"/>
        <end position="387"/>
    </location>
</feature>
<evidence type="ECO:0000256" key="3">
    <source>
        <dbReference type="ARBA" id="ARBA00010288"/>
    </source>
</evidence>
<name>A0AAV9VCX6_9PEZI</name>
<feature type="compositionally biased region" description="Basic and acidic residues" evidence="11">
    <location>
        <begin position="369"/>
        <end position="387"/>
    </location>
</feature>
<evidence type="ECO:0000256" key="7">
    <source>
        <dbReference type="ARBA" id="ARBA00023136"/>
    </source>
</evidence>
<comment type="similarity">
    <text evidence="3 10">Belongs to the RFT1 family.</text>
</comment>
<comment type="function">
    <text evidence="9 10">Intramembrane glycolipid transporter that operates in the biosynthetic pathway of dolichol-linked oligosaccharides, the glycan precursors employed in protein asparagine (N)-glycosylation. The sequential addition of sugars to dolichol pyrophosphate produces dolichol-linked oligosaccharides containing fourteen sugars, including two GlcNAcs, nine mannoses and three glucoses. Once assembled, the oligosaccharide is transferred from the lipid to nascent proteins by oligosaccharyltransferases. The assembly of dolichol-linked oligosaccharides begins on the cytosolic side of the endoplasmic reticulum membrane and finishes in its lumen. RFT1 could mediate the translocation of the cytosolically oriented intermediate DolPP-GlcNAc2Man5, produced by ALG11, into the ER lumen where dolichol-linked oligosaccharides assembly continues. However, the intramembrane lipid transporter activity could not be confirmed in vitro.</text>
</comment>
<dbReference type="GO" id="GO:0034203">
    <property type="term" value="P:glycolipid translocation"/>
    <property type="evidence" value="ECO:0007669"/>
    <property type="project" value="TreeGrafter"/>
</dbReference>